<feature type="signal peptide" evidence="1">
    <location>
        <begin position="1"/>
        <end position="24"/>
    </location>
</feature>
<gene>
    <name evidence="2" type="ORF">JM946_12160</name>
</gene>
<evidence type="ECO:0000256" key="1">
    <source>
        <dbReference type="SAM" id="SignalP"/>
    </source>
</evidence>
<feature type="chain" id="PRO_5047407437" description="Lipoprotein" evidence="1">
    <location>
        <begin position="25"/>
        <end position="79"/>
    </location>
</feature>
<keyword evidence="3" id="KW-1185">Reference proteome</keyword>
<proteinExistence type="predicted"/>
<evidence type="ECO:0000313" key="2">
    <source>
        <dbReference type="EMBL" id="MBM0105510.1"/>
    </source>
</evidence>
<evidence type="ECO:0008006" key="4">
    <source>
        <dbReference type="Google" id="ProtNLM"/>
    </source>
</evidence>
<name>A0ABS1WX06_9GAMM</name>
<dbReference type="EMBL" id="JAEVLS010000002">
    <property type="protein sequence ID" value="MBM0105510.1"/>
    <property type="molecule type" value="Genomic_DNA"/>
</dbReference>
<accession>A0ABS1WX06</accession>
<keyword evidence="1" id="KW-0732">Signal</keyword>
<dbReference type="PROSITE" id="PS51257">
    <property type="entry name" value="PROKAR_LIPOPROTEIN"/>
    <property type="match status" value="1"/>
</dbReference>
<organism evidence="2 3">
    <name type="scientific">Steroidobacter gossypii</name>
    <dbReference type="NCBI Taxonomy" id="2805490"/>
    <lineage>
        <taxon>Bacteria</taxon>
        <taxon>Pseudomonadati</taxon>
        <taxon>Pseudomonadota</taxon>
        <taxon>Gammaproteobacteria</taxon>
        <taxon>Steroidobacterales</taxon>
        <taxon>Steroidobacteraceae</taxon>
        <taxon>Steroidobacter</taxon>
    </lineage>
</organism>
<reference evidence="2 3" key="1">
    <citation type="journal article" date="2021" name="Int. J. Syst. Evol. Microbiol.">
        <title>Steroidobacter gossypii sp. nov., isolated from soil of cotton cropping field.</title>
        <authorList>
            <person name="Huang R."/>
            <person name="Yang S."/>
            <person name="Zhen C."/>
            <person name="Liu W."/>
        </authorList>
    </citation>
    <scope>NUCLEOTIDE SEQUENCE [LARGE SCALE GENOMIC DNA]</scope>
    <source>
        <strain evidence="2 3">S1-65</strain>
    </source>
</reference>
<comment type="caution">
    <text evidence="2">The sequence shown here is derived from an EMBL/GenBank/DDBJ whole genome shotgun (WGS) entry which is preliminary data.</text>
</comment>
<sequence length="79" mass="8500">MKVRLFKTVAVVSLVAALSGCVSYGNTHALVTPVGVAGYHTFKPDVVDPNTPRDIRLSQQRAALERVAHTPAEANEDEI</sequence>
<protein>
    <recommendedName>
        <fullName evidence="4">Lipoprotein</fullName>
    </recommendedName>
</protein>
<dbReference type="Proteomes" id="UP000661077">
    <property type="component" value="Unassembled WGS sequence"/>
</dbReference>
<evidence type="ECO:0000313" key="3">
    <source>
        <dbReference type="Proteomes" id="UP000661077"/>
    </source>
</evidence>